<reference evidence="4 5" key="1">
    <citation type="submission" date="2016-11" db="EMBL/GenBank/DDBJ databases">
        <authorList>
            <person name="Jaros S."/>
            <person name="Januszkiewicz K."/>
            <person name="Wedrychowicz H."/>
        </authorList>
    </citation>
    <scope>NUCLEOTIDE SEQUENCE [LARGE SCALE GENOMIC DNA]</scope>
    <source>
        <strain evidence="4 5">DSM 3090</strain>
    </source>
</reference>
<keyword evidence="5" id="KW-1185">Reference proteome</keyword>
<dbReference type="PIRSF" id="PIRSF016838">
    <property type="entry name" value="PafC"/>
    <property type="match status" value="1"/>
</dbReference>
<keyword evidence="4" id="KW-0238">DNA-binding</keyword>
<organism evidence="4 5">
    <name type="scientific">Hathewaya proteolytica DSM 3090</name>
    <dbReference type="NCBI Taxonomy" id="1121331"/>
    <lineage>
        <taxon>Bacteria</taxon>
        <taxon>Bacillati</taxon>
        <taxon>Bacillota</taxon>
        <taxon>Clostridia</taxon>
        <taxon>Eubacteriales</taxon>
        <taxon>Clostridiaceae</taxon>
        <taxon>Hathewaya</taxon>
    </lineage>
</organism>
<dbReference type="InterPro" id="IPR036388">
    <property type="entry name" value="WH-like_DNA-bd_sf"/>
</dbReference>
<dbReference type="InterPro" id="IPR001034">
    <property type="entry name" value="DeoR_HTH"/>
</dbReference>
<dbReference type="Pfam" id="PF13280">
    <property type="entry name" value="WYL"/>
    <property type="match status" value="1"/>
</dbReference>
<dbReference type="InterPro" id="IPR036390">
    <property type="entry name" value="WH_DNA-bd_sf"/>
</dbReference>
<dbReference type="InterPro" id="IPR013196">
    <property type="entry name" value="HTH_11"/>
</dbReference>
<protein>
    <submittedName>
        <fullName evidence="4">Predicted DNA-binding transcriptional regulator YafY, contains an HTH and WYL domains</fullName>
    </submittedName>
</protein>
<dbReference type="PROSITE" id="PS52050">
    <property type="entry name" value="WYL"/>
    <property type="match status" value="1"/>
</dbReference>
<dbReference type="InterPro" id="IPR026881">
    <property type="entry name" value="WYL_dom"/>
</dbReference>
<dbReference type="InterPro" id="IPR051534">
    <property type="entry name" value="CBASS_pafABC_assoc_protein"/>
</dbReference>
<dbReference type="STRING" id="1121331.SAMN02745248_01204"/>
<dbReference type="OrthoDB" id="9815009at2"/>
<dbReference type="InterPro" id="IPR028349">
    <property type="entry name" value="PafC-like"/>
</dbReference>
<dbReference type="PROSITE" id="PS51000">
    <property type="entry name" value="HTH_DEOR_2"/>
    <property type="match status" value="1"/>
</dbReference>
<keyword evidence="1" id="KW-0805">Transcription regulation</keyword>
<dbReference type="Pfam" id="PF08279">
    <property type="entry name" value="HTH_11"/>
    <property type="match status" value="1"/>
</dbReference>
<dbReference type="Gene3D" id="1.10.10.10">
    <property type="entry name" value="Winged helix-like DNA-binding domain superfamily/Winged helix DNA-binding domain"/>
    <property type="match status" value="1"/>
</dbReference>
<sequence length="314" mass="36574">MKIDRLLGLLNILANRERVTIRELAQRFEVSKRTISRDIDTLNKAGIPIVTYSGMGGGVSVVEGYKYKDSVLSRSDVVNLFTALSGFMSINKDSELINLMAKLVPEEVETIFSKSDYLIDLSSWFKNSIVQEKLMDFHEAIKTQKQISLEYVSNKSRKVRAVQPYKLIFKQSYWYLYGFCEDSEGFRLFKINRIVSYIISDKTFQGRSIEEFKLNDNFISNNFKGEHAKNLYDVTLRYQKANEFLLTDKIDAKFFHRDKEEEIGHIVFQISDLEFVVDLVISMQDKVKVICPLQLKDKVKLKIKKMNEIYKDDI</sequence>
<evidence type="ECO:0000259" key="3">
    <source>
        <dbReference type="PROSITE" id="PS51000"/>
    </source>
</evidence>
<dbReference type="SMART" id="SM00420">
    <property type="entry name" value="HTH_DEOR"/>
    <property type="match status" value="1"/>
</dbReference>
<dbReference type="SUPFAM" id="SSF46785">
    <property type="entry name" value="Winged helix' DNA-binding domain"/>
    <property type="match status" value="1"/>
</dbReference>
<accession>A0A1M6MWK4</accession>
<evidence type="ECO:0000313" key="4">
    <source>
        <dbReference type="EMBL" id="SHJ87806.1"/>
    </source>
</evidence>
<dbReference type="Proteomes" id="UP000183952">
    <property type="component" value="Unassembled WGS sequence"/>
</dbReference>
<dbReference type="GO" id="GO:0003677">
    <property type="term" value="F:DNA binding"/>
    <property type="evidence" value="ECO:0007669"/>
    <property type="project" value="UniProtKB-KW"/>
</dbReference>
<dbReference type="GO" id="GO:0003700">
    <property type="term" value="F:DNA-binding transcription factor activity"/>
    <property type="evidence" value="ECO:0007669"/>
    <property type="project" value="InterPro"/>
</dbReference>
<keyword evidence="2" id="KW-0804">Transcription</keyword>
<dbReference type="EMBL" id="FRAD01000008">
    <property type="protein sequence ID" value="SHJ87806.1"/>
    <property type="molecule type" value="Genomic_DNA"/>
</dbReference>
<evidence type="ECO:0000313" key="5">
    <source>
        <dbReference type="Proteomes" id="UP000183952"/>
    </source>
</evidence>
<dbReference type="PANTHER" id="PTHR34580">
    <property type="match status" value="1"/>
</dbReference>
<gene>
    <name evidence="4" type="ORF">SAMN02745248_01204</name>
</gene>
<dbReference type="PANTHER" id="PTHR34580:SF1">
    <property type="entry name" value="PROTEIN PAFC"/>
    <property type="match status" value="1"/>
</dbReference>
<dbReference type="AlphaFoldDB" id="A0A1M6MWK4"/>
<feature type="domain" description="HTH deoR-type" evidence="3">
    <location>
        <begin position="2"/>
        <end position="57"/>
    </location>
</feature>
<proteinExistence type="predicted"/>
<dbReference type="RefSeq" id="WP_072903216.1">
    <property type="nucleotide sequence ID" value="NZ_FRAD01000008.1"/>
</dbReference>
<evidence type="ECO:0000256" key="1">
    <source>
        <dbReference type="ARBA" id="ARBA00023015"/>
    </source>
</evidence>
<evidence type="ECO:0000256" key="2">
    <source>
        <dbReference type="ARBA" id="ARBA00023163"/>
    </source>
</evidence>
<name>A0A1M6MWK4_9CLOT</name>